<reference evidence="1" key="1">
    <citation type="submission" date="2016-10" db="EMBL/GenBank/DDBJ databases">
        <title>Sequence of Gallionella enrichment culture.</title>
        <authorList>
            <person name="Poehlein A."/>
            <person name="Muehling M."/>
            <person name="Daniel R."/>
        </authorList>
    </citation>
    <scope>NUCLEOTIDE SEQUENCE</scope>
</reference>
<evidence type="ECO:0008006" key="2">
    <source>
        <dbReference type="Google" id="ProtNLM"/>
    </source>
</evidence>
<name>A0A1J5RCD1_9ZZZZ</name>
<proteinExistence type="predicted"/>
<dbReference type="Pfam" id="PF13689">
    <property type="entry name" value="DUF4154"/>
    <property type="match status" value="1"/>
</dbReference>
<comment type="caution">
    <text evidence="1">The sequence shown here is derived from an EMBL/GenBank/DDBJ whole genome shotgun (WGS) entry which is preliminary data.</text>
</comment>
<dbReference type="InterPro" id="IPR025293">
    <property type="entry name" value="YfiR/HmsC-like"/>
</dbReference>
<evidence type="ECO:0000313" key="1">
    <source>
        <dbReference type="EMBL" id="OIQ89772.1"/>
    </source>
</evidence>
<dbReference type="EMBL" id="MLJW01000316">
    <property type="protein sequence ID" value="OIQ89772.1"/>
    <property type="molecule type" value="Genomic_DNA"/>
</dbReference>
<accession>A0A1J5RCD1</accession>
<sequence>MKRLTTSVRVFATLLGLLAGVPSHADPAPEYKMKAAFLYNFVQLTEWPKATDTWLRVCIIGQDPIGEALQGIEGAEVNGRYIKVIRLSNLADANACEALYLGDSEPFDIKSALDRLGESPVLTISDNLDMEKSGVMITMFPASRRLVFNVNAESAKRAHLTLSSRLLRLAKHVD</sequence>
<organism evidence="1">
    <name type="scientific">mine drainage metagenome</name>
    <dbReference type="NCBI Taxonomy" id="410659"/>
    <lineage>
        <taxon>unclassified sequences</taxon>
        <taxon>metagenomes</taxon>
        <taxon>ecological metagenomes</taxon>
    </lineage>
</organism>
<gene>
    <name evidence="1" type="ORF">GALL_283370</name>
</gene>
<protein>
    <recommendedName>
        <fullName evidence="2">DUF4154 domain-containing protein</fullName>
    </recommendedName>
</protein>
<dbReference type="AlphaFoldDB" id="A0A1J5RCD1"/>